<dbReference type="InterPro" id="IPR000699">
    <property type="entry name" value="RIH_dom"/>
</dbReference>
<proteinExistence type="predicted"/>
<dbReference type="GeneID" id="20228616"/>
<dbReference type="Pfam" id="PF08709">
    <property type="entry name" value="Ins145_P3_rec"/>
    <property type="match status" value="1"/>
</dbReference>
<evidence type="ECO:0000313" key="4">
    <source>
        <dbReference type="EMBL" id="EGB05459.1"/>
    </source>
</evidence>
<dbReference type="Gene3D" id="2.80.10.50">
    <property type="match status" value="2"/>
</dbReference>
<reference evidence="4 5" key="1">
    <citation type="journal article" date="2011" name="Proc. Natl. Acad. Sci. U.S.A.">
        <title>Niche of harmful alga Aureococcus anophagefferens revealed through ecogenomics.</title>
        <authorList>
            <person name="Gobler C.J."/>
            <person name="Berry D.L."/>
            <person name="Dyhrman S.T."/>
            <person name="Wilhelm S.W."/>
            <person name="Salamov A."/>
            <person name="Lobanov A.V."/>
            <person name="Zhang Y."/>
            <person name="Collier J.L."/>
            <person name="Wurch L.L."/>
            <person name="Kustka A.B."/>
            <person name="Dill B.D."/>
            <person name="Shah M."/>
            <person name="VerBerkmoes N.C."/>
            <person name="Kuo A."/>
            <person name="Terry A."/>
            <person name="Pangilinan J."/>
            <person name="Lindquist E.A."/>
            <person name="Lucas S."/>
            <person name="Paulsen I.T."/>
            <person name="Hattenrath-Lehmann T.K."/>
            <person name="Talmage S.C."/>
            <person name="Walker E.A."/>
            <person name="Koch F."/>
            <person name="Burson A.M."/>
            <person name="Marcoval M.A."/>
            <person name="Tang Y.Z."/>
            <person name="Lecleir G.R."/>
            <person name="Coyne K.J."/>
            <person name="Berg G.M."/>
            <person name="Bertrand E.M."/>
            <person name="Saito M.A."/>
            <person name="Gladyshev V.N."/>
            <person name="Grigoriev I.V."/>
        </authorList>
    </citation>
    <scope>NUCLEOTIDE SEQUENCE [LARGE SCALE GENOMIC DNA]</scope>
    <source>
        <strain evidence="5">CCMP 1984</strain>
    </source>
</reference>
<feature type="compositionally biased region" description="Acidic residues" evidence="2">
    <location>
        <begin position="1515"/>
        <end position="1528"/>
    </location>
</feature>
<keyword evidence="5" id="KW-1185">Reference proteome</keyword>
<protein>
    <recommendedName>
        <fullName evidence="3">MIR domain-containing protein</fullName>
    </recommendedName>
</protein>
<dbReference type="GO" id="GO:0016020">
    <property type="term" value="C:membrane"/>
    <property type="evidence" value="ECO:0007669"/>
    <property type="project" value="InterPro"/>
</dbReference>
<dbReference type="SUPFAM" id="SSF82109">
    <property type="entry name" value="MIR domain"/>
    <property type="match status" value="1"/>
</dbReference>
<sequence>MASRPPGEAGVAGVAGEAGEAGAAGEAGEAGAAGAAGAAAPPAAAPFAADASALATAAAYAAARRGARSGGPGGAGRALEPLHVGDVVYIRDDGGADRAYLSADALGRDVVFRTTTRGRAAPDDFRQSLWRVAPRLAYDAQAEEARLVAALRGRAAAGEAAARDALGALGLAVAGGAPDEYGDGPGAAAAAADAAAAPAAAARDARRRAALERAANARTLAAVAAGALRTPVVYGAPVQLQHVLTGHFLCGEDEPADVEDGAFRLSLRPPRRACAACAIAIRPGFRARGDGTPVYVGDEPRFTVPALTLNAAHPATLRRSGAALPAEPPRGGRRLEANLALDAVPDPRFFLGKFAERAPSDAGDEVDVGQHVRLMHREDDSLLVASANSGAKQRAARAAEAAGERCDARRGEPYLRHMSRKKDSPGKGLWLFELEDPTRGGPLLHGARVRLRHACSGLYLAVRYAADPAAEPSRPELVSLGAGRDARARSLFGLRSVKDARGGAVPACVPAAGYACLVTHEIRGARGARGPTLCLRAGGGKPGKAHSARVVFCPRASIMGAMEVHVAVGDEADRLQVLLAAREAVRRHARLVADVGASAPSPRTARAPALATRHARARLRATEYALVHVVYCLVRGEALDGDGRSAATALALEGPPHGDAQSLAREVKLLDALVALVPAAGVRLDLDASTGEAVDPRFGYLVAAHRLAYAALTRAVLAHARNEDVFVAGRLPGGGPGWLDVVISQIVQPVGAPELLTCLVSNNVRLISRIVDAAMVRRFAGFVAAYGPRADLLGFLAATCASDGRAVPAIQELVFAQVVADPRVKAALLLETSNDVGGAAARRPWPLARAPPASGRPFLAAAQLEAGFRPIHVRWRSEAGWAPGRGALFHGPAALGLESDGHGWVLLRDLAVYLDDAAYARAVGSYGADPGDVARAMRLRQLAAYYVGQVELLAELCRDRSYNAIAALEAEYTFGMCLWAVVNGGFPGRLRAAFATLLLHLHVVKYPHQRRCGQAVLPQRAWVAERLVARGDAFDVVARFDPAVTFPDADVGAVAFSADKFHLLKVFVAHYLDDGATQVMVADEPSRTLVTLKILNVVEALVDFGFYSNAADLRALLVPLFRVLDGGTDLRSRSAPPRAAGAPPPTFGLARDGGPGAALLLEAKTCIVRVLGAVWDVLGQCVVHSALTAFRELRDASPAGGGAAAPPRAAAAKPARGARVAPAARGAPDAARVAARFLGLFDGGGAVAGCDVVALCGVGDGEMDAALRFLSHHEDDDLLREVLAFGKRLRCPRAWLLDVLRHCVLIDAGEAAHVHAYLAARAPGRAVAAADAVPRLASMACELGELANRGEVWLRAGAAGDGQYARVVAILGAFGDLLSPSGGAALAARHQAIFLKIGLEKPLLACLLNDDVPAGDDAHFAASFGRLVDFRARLADVIGRFLVQHPAAQELMVPAIVDLHGPRGAGGVGAIALRYVQLGKLVAAGFGANVALAESLGRDVFRSLVDRLADHLDGDGDGDGDGGDGGDDDDHRDHLEHVAAPPRAAARGALARRSSTRLLGGAAAAPAPATRRGLVDACVQSRHGRAGAAFALANALAVLVHPGPSAVDVCRRNQDSLHEHVLARLAALPRLRARVAVADAPAALGLYATEGAPALVHAALLNLLAAGCGCHNVPNAVAVVAVVPWRQTLWGLLYGPDCVVRAYLRVLAATHFDAGEQHAHFLDLHDDVLWAVVLRVAALALPPAQRAPFVAACDARGRGLAWLEAAVGARAARGDAAAALGRDGGADGLGAAFRTASGTLAAALDGWPAHLRAGAAAAAPAPTAALAAAALEGFLRRFLSAREYRDARLRDLQLMIHPASARCFADALGRADAAGVVDGRARARAREVLALALGGAAQESELLNALGASPQSGDLLRVDASFAAPMDRFRGAAAPGEAPRDGAGGGAPATCGAYAALVARDRAARAAVDGVTAFAADAAGGAGGDAWAALLRRFVGFASARLGGAVPARPGGAARRDAEAVAETFDVLAAVLDRRRRVVWATREEAVRAVADEERAAALAAERERRAAAERVNRVLRFVNDPRVEAAVLAIIVAALVVDVVPGLAPRRRSQRLGLSAFLCALFFGELALRVAAHAASAGGLRAGARVCFRAPIRYVDLACLVLEAITLARFVLGGDSGGHGVRGAAFRLVRGFKFLKFMKAARFYRSAYVRGKVAHFETFVRTAFFVDDVIREHRLHLERAAALATNRAGQESEIPNFKGSDLGRFPLATNQRLYRSAQRAVVETRRARVLVDVLSLWPCDPRLRGAALRLCCAVLDDSNHATQAWFVARVARGEVLMVAAAELRGVAKALERHHRRAQAGVAPPLAAAPLADAVWTVRLLTRLLAGQNAPMQRCIRAQTGLTKAVNMLRELEDLLAVLAHPPPARTTALEKHLVCEVVDCLRAAMVGMRVENQDALARSAVPGILGGLLAADLGALAAAPRAPARGGGDAAALGGPREREAVAWSLRRSCVACLDAMVEGREPACPTRALLAARVDDRALAAALAECAARHVASPPPRCTPPYDFLADRDEVDVEHEIDHVVGDLI</sequence>
<dbReference type="PROSITE" id="PS50919">
    <property type="entry name" value="MIR"/>
    <property type="match status" value="1"/>
</dbReference>
<keyword evidence="1" id="KW-0677">Repeat</keyword>
<feature type="domain" description="MIR" evidence="3">
    <location>
        <begin position="440"/>
        <end position="497"/>
    </location>
</feature>
<dbReference type="InParanoid" id="F0YHK2"/>
<dbReference type="KEGG" id="aaf:AURANDRAFT_72245"/>
<dbReference type="PANTHER" id="PTHR13715:SF99">
    <property type="entry name" value="INOSITOL 1,4,5-TRISPHOSPHATE RECEPTOR-LIKE PROTEIN A"/>
    <property type="match status" value="1"/>
</dbReference>
<dbReference type="Proteomes" id="UP000002729">
    <property type="component" value="Unassembled WGS sequence"/>
</dbReference>
<accession>F0YHK2</accession>
<dbReference type="Pfam" id="PF01365">
    <property type="entry name" value="RYDR_ITPR"/>
    <property type="match status" value="1"/>
</dbReference>
<dbReference type="InterPro" id="IPR015925">
    <property type="entry name" value="Ryanodine_IP3_receptor"/>
</dbReference>
<dbReference type="PANTHER" id="PTHR13715">
    <property type="entry name" value="RYANODINE RECEPTOR AND IP3 RECEPTOR"/>
    <property type="match status" value="1"/>
</dbReference>
<name>F0YHK2_AURAN</name>
<feature type="non-terminal residue" evidence="4">
    <location>
        <position position="2587"/>
    </location>
</feature>
<dbReference type="InterPro" id="IPR016093">
    <property type="entry name" value="MIR_motif"/>
</dbReference>
<gene>
    <name evidence="4" type="ORF">AURANDRAFT_72245</name>
</gene>
<dbReference type="InterPro" id="IPR036300">
    <property type="entry name" value="MIR_dom_sf"/>
</dbReference>
<dbReference type="GO" id="GO:0005262">
    <property type="term" value="F:calcium channel activity"/>
    <property type="evidence" value="ECO:0007669"/>
    <property type="project" value="InterPro"/>
</dbReference>
<evidence type="ECO:0000256" key="1">
    <source>
        <dbReference type="ARBA" id="ARBA00022737"/>
    </source>
</evidence>
<evidence type="ECO:0000256" key="2">
    <source>
        <dbReference type="SAM" id="MobiDB-lite"/>
    </source>
</evidence>
<dbReference type="RefSeq" id="XP_009039841.1">
    <property type="nucleotide sequence ID" value="XM_009041593.1"/>
</dbReference>
<dbReference type="InterPro" id="IPR014821">
    <property type="entry name" value="Ins145_P3_rcpt"/>
</dbReference>
<dbReference type="OrthoDB" id="300855at2759"/>
<dbReference type="EMBL" id="GL833141">
    <property type="protein sequence ID" value="EGB05459.1"/>
    <property type="molecule type" value="Genomic_DNA"/>
</dbReference>
<dbReference type="eggNOG" id="KOG3533">
    <property type="taxonomic scope" value="Eukaryota"/>
</dbReference>
<organism evidence="5">
    <name type="scientific">Aureococcus anophagefferens</name>
    <name type="common">Harmful bloom alga</name>
    <dbReference type="NCBI Taxonomy" id="44056"/>
    <lineage>
        <taxon>Eukaryota</taxon>
        <taxon>Sar</taxon>
        <taxon>Stramenopiles</taxon>
        <taxon>Ochrophyta</taxon>
        <taxon>Pelagophyceae</taxon>
        <taxon>Pelagomonadales</taxon>
        <taxon>Pelagomonadaceae</taxon>
        <taxon>Aureococcus</taxon>
    </lineage>
</organism>
<evidence type="ECO:0000259" key="3">
    <source>
        <dbReference type="PROSITE" id="PS50919"/>
    </source>
</evidence>
<evidence type="ECO:0000313" key="5">
    <source>
        <dbReference type="Proteomes" id="UP000002729"/>
    </source>
</evidence>
<feature type="region of interest" description="Disordered" evidence="2">
    <location>
        <begin position="1512"/>
        <end position="1546"/>
    </location>
</feature>